<dbReference type="Proteomes" id="UP000646211">
    <property type="component" value="Unassembled WGS sequence"/>
</dbReference>
<dbReference type="RefSeq" id="WP_194311447.1">
    <property type="nucleotide sequence ID" value="NZ_JADHEC010000010.1"/>
</dbReference>
<evidence type="ECO:0000313" key="6">
    <source>
        <dbReference type="EMBL" id="MBF2708188.1"/>
    </source>
</evidence>
<comment type="similarity">
    <text evidence="1">Belongs to the glycosyltransferase 2 family.</text>
</comment>
<name>A0A930U779_9FLAO</name>
<keyword evidence="4" id="KW-0472">Membrane</keyword>
<dbReference type="InterPro" id="IPR029044">
    <property type="entry name" value="Nucleotide-diphossugar_trans"/>
</dbReference>
<dbReference type="Gene3D" id="3.90.550.10">
    <property type="entry name" value="Spore Coat Polysaccharide Biosynthesis Protein SpsA, Chain A"/>
    <property type="match status" value="1"/>
</dbReference>
<dbReference type="SUPFAM" id="SSF53448">
    <property type="entry name" value="Nucleotide-diphospho-sugar transferases"/>
    <property type="match status" value="1"/>
</dbReference>
<evidence type="ECO:0000256" key="3">
    <source>
        <dbReference type="ARBA" id="ARBA00022679"/>
    </source>
</evidence>
<dbReference type="AlphaFoldDB" id="A0A930U779"/>
<sequence length="297" mass="33553">MEVSIIIVNYNTLALTQSCINSVFEYTLDVSFEIIVIDNNSHDGSQAILALDNRITFIESDLNLGFGKANNLGINVSKGNYVFFLNSDTYLLNDAISKLWKFCEERKNEFIGAVGCLLIGDDGQRCHSYAKLPSAFDILKSYAIAPFASNKAKQILGIDNSKNESELSFEVGYVTGADLFLHKSVLDNCGQFDSDFFMYSEEVELQWRFKSAGYKNVIINGPQIVHLEGASMKVSEKISMNKIIMIQKSLFLLITKTSSLLTYYIFRYLFAVIRIPFLILSNYSFKDKTKYLSLLFS</sequence>
<feature type="transmembrane region" description="Helical" evidence="4">
    <location>
        <begin position="261"/>
        <end position="280"/>
    </location>
</feature>
<evidence type="ECO:0000256" key="4">
    <source>
        <dbReference type="SAM" id="Phobius"/>
    </source>
</evidence>
<evidence type="ECO:0000313" key="7">
    <source>
        <dbReference type="Proteomes" id="UP000646211"/>
    </source>
</evidence>
<proteinExistence type="inferred from homology"/>
<protein>
    <submittedName>
        <fullName evidence="6">Glycosyltransferase family 2 protein</fullName>
    </submittedName>
</protein>
<comment type="caution">
    <text evidence="6">The sequence shown here is derived from an EMBL/GenBank/DDBJ whole genome shotgun (WGS) entry which is preliminary data.</text>
</comment>
<organism evidence="6 7">
    <name type="scientific">Flavobacterium soyangense</name>
    <dbReference type="NCBI Taxonomy" id="2023265"/>
    <lineage>
        <taxon>Bacteria</taxon>
        <taxon>Pseudomonadati</taxon>
        <taxon>Bacteroidota</taxon>
        <taxon>Flavobacteriia</taxon>
        <taxon>Flavobacteriales</taxon>
        <taxon>Flavobacteriaceae</taxon>
        <taxon>Flavobacterium</taxon>
    </lineage>
</organism>
<reference evidence="6" key="1">
    <citation type="submission" date="2020-11" db="EMBL/GenBank/DDBJ databases">
        <title>Genome of Flavobacterium soyangense.</title>
        <authorList>
            <person name="Liu Q."/>
            <person name="Xin Y.-H."/>
        </authorList>
    </citation>
    <scope>NUCLEOTIDE SEQUENCE</scope>
    <source>
        <strain evidence="6">CGMCC 1.13493</strain>
    </source>
</reference>
<evidence type="ECO:0000256" key="1">
    <source>
        <dbReference type="ARBA" id="ARBA00006739"/>
    </source>
</evidence>
<gene>
    <name evidence="6" type="ORF">IR213_06245</name>
</gene>
<dbReference type="Pfam" id="PF00535">
    <property type="entry name" value="Glycos_transf_2"/>
    <property type="match status" value="1"/>
</dbReference>
<evidence type="ECO:0000259" key="5">
    <source>
        <dbReference type="Pfam" id="PF00535"/>
    </source>
</evidence>
<dbReference type="CDD" id="cd04186">
    <property type="entry name" value="GT_2_like_c"/>
    <property type="match status" value="1"/>
</dbReference>
<accession>A0A930U779</accession>
<keyword evidence="4" id="KW-1133">Transmembrane helix</keyword>
<dbReference type="PANTHER" id="PTHR43179:SF12">
    <property type="entry name" value="GALACTOFURANOSYLTRANSFERASE GLFT2"/>
    <property type="match status" value="1"/>
</dbReference>
<keyword evidence="4" id="KW-0812">Transmembrane</keyword>
<feature type="domain" description="Glycosyltransferase 2-like" evidence="5">
    <location>
        <begin position="4"/>
        <end position="108"/>
    </location>
</feature>
<evidence type="ECO:0000256" key="2">
    <source>
        <dbReference type="ARBA" id="ARBA00022676"/>
    </source>
</evidence>
<dbReference type="EMBL" id="JADHEC010000010">
    <property type="protein sequence ID" value="MBF2708188.1"/>
    <property type="molecule type" value="Genomic_DNA"/>
</dbReference>
<keyword evidence="2" id="KW-0328">Glycosyltransferase</keyword>
<dbReference type="PANTHER" id="PTHR43179">
    <property type="entry name" value="RHAMNOSYLTRANSFERASE WBBL"/>
    <property type="match status" value="1"/>
</dbReference>
<dbReference type="GO" id="GO:0016757">
    <property type="term" value="F:glycosyltransferase activity"/>
    <property type="evidence" value="ECO:0007669"/>
    <property type="project" value="UniProtKB-KW"/>
</dbReference>
<keyword evidence="3" id="KW-0808">Transferase</keyword>
<dbReference type="InterPro" id="IPR001173">
    <property type="entry name" value="Glyco_trans_2-like"/>
</dbReference>
<keyword evidence="7" id="KW-1185">Reference proteome</keyword>